<dbReference type="EMBL" id="PGGD01000001">
    <property type="protein sequence ID" value="PJF00834.1"/>
    <property type="molecule type" value="Genomic_DNA"/>
</dbReference>
<sequence length="64" mass="7677">MQIVPFLTHYQLVYANFDFSSFSLISYRVKAALLHCKTYAFAMSKRSYHFLRKYPLQNKSNFDE</sequence>
<accession>A0A2M8M9F1</accession>
<evidence type="ECO:0000313" key="2">
    <source>
        <dbReference type="Proteomes" id="UP000228641"/>
    </source>
</evidence>
<name>A0A2M8M9F1_PREIN</name>
<evidence type="ECO:0000313" key="1">
    <source>
        <dbReference type="EMBL" id="PJF00834.1"/>
    </source>
</evidence>
<protein>
    <submittedName>
        <fullName evidence="1">Uncharacterized protein</fullName>
    </submittedName>
</protein>
<organism evidence="1 2">
    <name type="scientific">Prevotella intermedia</name>
    <dbReference type="NCBI Taxonomy" id="28131"/>
    <lineage>
        <taxon>Bacteria</taxon>
        <taxon>Pseudomonadati</taxon>
        <taxon>Bacteroidota</taxon>
        <taxon>Bacteroidia</taxon>
        <taxon>Bacteroidales</taxon>
        <taxon>Prevotellaceae</taxon>
        <taxon>Prevotella</taxon>
    </lineage>
</organism>
<gene>
    <name evidence="1" type="ORF">CUB97_06020</name>
</gene>
<proteinExistence type="predicted"/>
<comment type="caution">
    <text evidence="1">The sequence shown here is derived from an EMBL/GenBank/DDBJ whole genome shotgun (WGS) entry which is preliminary data.</text>
</comment>
<dbReference type="AlphaFoldDB" id="A0A2M8M9F1"/>
<dbReference type="Proteomes" id="UP000228641">
    <property type="component" value="Unassembled WGS sequence"/>
</dbReference>
<reference evidence="1 2" key="1">
    <citation type="submission" date="2017-11" db="EMBL/GenBank/DDBJ databases">
        <title>Genome sequencing of Prevotella intermedia KCOM 1779.</title>
        <authorList>
            <person name="Kook J.-K."/>
            <person name="Park S.-N."/>
            <person name="Lim Y.K."/>
        </authorList>
    </citation>
    <scope>NUCLEOTIDE SEQUENCE [LARGE SCALE GENOMIC DNA]</scope>
    <source>
        <strain evidence="1 2">KCOM 1779</strain>
    </source>
</reference>